<feature type="repeat" description="ANK" evidence="3">
    <location>
        <begin position="159"/>
        <end position="191"/>
    </location>
</feature>
<sequence>MHDNLNSCLRTLLSSTDVMGRTPWNLMIVGDGFYYTSASNLRKIFSFGVSPEGNDNLKNTVLHRICGVSHGDAYVDVLEYLLEIGAYINAQNIYGEPVLSLTLSEQILETFLKFNADCSIKDKWGGSSLISIMKYRPLPDLLRTFIVKGTINVNNRDIYGFTALHIVAYHNYEEQIEILLKYGADINACDNIQERPLDTAKRHRSFRCIALLKMANITFIGHTMSFTQLTLRALNEPHLWKEGYFYFNVENKSGKVFGKPVFTFDVYWLGSIYKQLRISIDLVPAVYKRGWWPPNIDVDNIPLIKSAGCFLTLQTKTQPFAPNDWDCISRTCNNEDNAELTEKKMLRISAAPAEICLMKSLPNEFRKAYILAKVLKTYVLKLILKQNNTSWRKKTANMQNRVGQTHLN</sequence>
<accession>A0A6J8DBN3</accession>
<evidence type="ECO:0000256" key="3">
    <source>
        <dbReference type="PROSITE-ProRule" id="PRU00023"/>
    </source>
</evidence>
<dbReference type="InterPro" id="IPR036770">
    <property type="entry name" value="Ankyrin_rpt-contain_sf"/>
</dbReference>
<evidence type="ECO:0000256" key="1">
    <source>
        <dbReference type="ARBA" id="ARBA00022737"/>
    </source>
</evidence>
<dbReference type="AlphaFoldDB" id="A0A6J8DBN3"/>
<dbReference type="Pfam" id="PF00023">
    <property type="entry name" value="Ank"/>
    <property type="match status" value="1"/>
</dbReference>
<reference evidence="4 5" key="1">
    <citation type="submission" date="2020-06" db="EMBL/GenBank/DDBJ databases">
        <authorList>
            <person name="Li R."/>
            <person name="Bekaert M."/>
        </authorList>
    </citation>
    <scope>NUCLEOTIDE SEQUENCE [LARGE SCALE GENOMIC DNA]</scope>
    <source>
        <strain evidence="5">wild</strain>
    </source>
</reference>
<dbReference type="EMBL" id="CACVKT020006964">
    <property type="protein sequence ID" value="CAC5404510.1"/>
    <property type="molecule type" value="Genomic_DNA"/>
</dbReference>
<gene>
    <name evidence="4" type="ORF">MCOR_38290</name>
</gene>
<organism evidence="4 5">
    <name type="scientific">Mytilus coruscus</name>
    <name type="common">Sea mussel</name>
    <dbReference type="NCBI Taxonomy" id="42192"/>
    <lineage>
        <taxon>Eukaryota</taxon>
        <taxon>Metazoa</taxon>
        <taxon>Spiralia</taxon>
        <taxon>Lophotrochozoa</taxon>
        <taxon>Mollusca</taxon>
        <taxon>Bivalvia</taxon>
        <taxon>Autobranchia</taxon>
        <taxon>Pteriomorphia</taxon>
        <taxon>Mytilida</taxon>
        <taxon>Mytiloidea</taxon>
        <taxon>Mytilidae</taxon>
        <taxon>Mytilinae</taxon>
        <taxon>Mytilus</taxon>
    </lineage>
</organism>
<dbReference type="PANTHER" id="PTHR24180">
    <property type="entry name" value="CYCLIN-DEPENDENT KINASE INHIBITOR 2C-RELATED"/>
    <property type="match status" value="1"/>
</dbReference>
<evidence type="ECO:0000313" key="5">
    <source>
        <dbReference type="Proteomes" id="UP000507470"/>
    </source>
</evidence>
<dbReference type="SMART" id="SM00248">
    <property type="entry name" value="ANK"/>
    <property type="match status" value="2"/>
</dbReference>
<evidence type="ECO:0000256" key="2">
    <source>
        <dbReference type="ARBA" id="ARBA00023043"/>
    </source>
</evidence>
<dbReference type="InterPro" id="IPR002110">
    <property type="entry name" value="Ankyrin_rpt"/>
</dbReference>
<dbReference type="OrthoDB" id="6095883at2759"/>
<protein>
    <submittedName>
        <fullName evidence="4">Uncharacterized protein</fullName>
    </submittedName>
</protein>
<evidence type="ECO:0000313" key="4">
    <source>
        <dbReference type="EMBL" id="CAC5404510.1"/>
    </source>
</evidence>
<dbReference type="PROSITE" id="PS50088">
    <property type="entry name" value="ANK_REPEAT"/>
    <property type="match status" value="1"/>
</dbReference>
<name>A0A6J8DBN3_MYTCO</name>
<keyword evidence="5" id="KW-1185">Reference proteome</keyword>
<dbReference type="InterPro" id="IPR051637">
    <property type="entry name" value="Ank_repeat_dom-contain_49"/>
</dbReference>
<dbReference type="PANTHER" id="PTHR24180:SF45">
    <property type="entry name" value="POLY [ADP-RIBOSE] POLYMERASE TANKYRASE"/>
    <property type="match status" value="1"/>
</dbReference>
<keyword evidence="1" id="KW-0677">Repeat</keyword>
<dbReference type="Pfam" id="PF12796">
    <property type="entry name" value="Ank_2"/>
    <property type="match status" value="1"/>
</dbReference>
<dbReference type="Proteomes" id="UP000507470">
    <property type="component" value="Unassembled WGS sequence"/>
</dbReference>
<proteinExistence type="predicted"/>
<keyword evidence="2 3" id="KW-0040">ANK repeat</keyword>
<dbReference type="Gene3D" id="1.25.40.20">
    <property type="entry name" value="Ankyrin repeat-containing domain"/>
    <property type="match status" value="2"/>
</dbReference>
<dbReference type="PROSITE" id="PS50297">
    <property type="entry name" value="ANK_REP_REGION"/>
    <property type="match status" value="1"/>
</dbReference>
<dbReference type="SUPFAM" id="SSF48403">
    <property type="entry name" value="Ankyrin repeat"/>
    <property type="match status" value="1"/>
</dbReference>